<dbReference type="OrthoDB" id="540617at2759"/>
<dbReference type="Proteomes" id="UP000612055">
    <property type="component" value="Unassembled WGS sequence"/>
</dbReference>
<dbReference type="AlphaFoldDB" id="A0A835XS51"/>
<proteinExistence type="predicted"/>
<accession>A0A835XS51</accession>
<protein>
    <submittedName>
        <fullName evidence="1">Uncharacterized protein</fullName>
    </submittedName>
</protein>
<gene>
    <name evidence="1" type="ORF">HYH03_015389</name>
</gene>
<reference evidence="1" key="1">
    <citation type="journal article" date="2020" name="bioRxiv">
        <title>Comparative genomics of Chlamydomonas.</title>
        <authorList>
            <person name="Craig R.J."/>
            <person name="Hasan A.R."/>
            <person name="Ness R.W."/>
            <person name="Keightley P.D."/>
        </authorList>
    </citation>
    <scope>NUCLEOTIDE SEQUENCE</scope>
    <source>
        <strain evidence="1">CCAP 11/70</strain>
    </source>
</reference>
<organism evidence="1 2">
    <name type="scientific">Edaphochlamys debaryana</name>
    <dbReference type="NCBI Taxonomy" id="47281"/>
    <lineage>
        <taxon>Eukaryota</taxon>
        <taxon>Viridiplantae</taxon>
        <taxon>Chlorophyta</taxon>
        <taxon>core chlorophytes</taxon>
        <taxon>Chlorophyceae</taxon>
        <taxon>CS clade</taxon>
        <taxon>Chlamydomonadales</taxon>
        <taxon>Chlamydomonadales incertae sedis</taxon>
        <taxon>Edaphochlamys</taxon>
    </lineage>
</organism>
<comment type="caution">
    <text evidence="1">The sequence shown here is derived from an EMBL/GenBank/DDBJ whole genome shotgun (WGS) entry which is preliminary data.</text>
</comment>
<name>A0A835XS51_9CHLO</name>
<evidence type="ECO:0000313" key="1">
    <source>
        <dbReference type="EMBL" id="KAG2485945.1"/>
    </source>
</evidence>
<keyword evidence="2" id="KW-1185">Reference proteome</keyword>
<dbReference type="EMBL" id="JAEHOE010000120">
    <property type="protein sequence ID" value="KAG2485945.1"/>
    <property type="molecule type" value="Genomic_DNA"/>
</dbReference>
<sequence>MRQIIGSGASVLHLAQNPGGRTEAEVLADLEQANEHLRKRKVLDHLHNLRGKAIEPLFCDFRSSLQLNLSAQHKPLVEGCHNFF</sequence>
<evidence type="ECO:0000313" key="2">
    <source>
        <dbReference type="Proteomes" id="UP000612055"/>
    </source>
</evidence>